<accession>E3LFM5</accession>
<dbReference type="Proteomes" id="UP000008281">
    <property type="component" value="Unassembled WGS sequence"/>
</dbReference>
<dbReference type="eggNOG" id="ENOG502TI1N">
    <property type="taxonomic scope" value="Eukaryota"/>
</dbReference>
<evidence type="ECO:0000313" key="3">
    <source>
        <dbReference type="EMBL" id="EFO86101.1"/>
    </source>
</evidence>
<dbReference type="InParanoid" id="E3LFM5"/>
<dbReference type="FunCoup" id="E3LFM5">
    <property type="interactions" value="159"/>
</dbReference>
<feature type="chain" id="PRO_5012135618" evidence="2">
    <location>
        <begin position="16"/>
        <end position="226"/>
    </location>
</feature>
<name>E3LFM5_CAERE</name>
<organism evidence="4">
    <name type="scientific">Caenorhabditis remanei</name>
    <name type="common">Caenorhabditis vulgaris</name>
    <dbReference type="NCBI Taxonomy" id="31234"/>
    <lineage>
        <taxon>Eukaryota</taxon>
        <taxon>Metazoa</taxon>
        <taxon>Ecdysozoa</taxon>
        <taxon>Nematoda</taxon>
        <taxon>Chromadorea</taxon>
        <taxon>Rhabditida</taxon>
        <taxon>Rhabditina</taxon>
        <taxon>Rhabditomorpha</taxon>
        <taxon>Rhabditoidea</taxon>
        <taxon>Rhabditidae</taxon>
        <taxon>Peloderinae</taxon>
        <taxon>Caenorhabditis</taxon>
    </lineage>
</organism>
<keyword evidence="4" id="KW-1185">Reference proteome</keyword>
<evidence type="ECO:0000313" key="4">
    <source>
        <dbReference type="Proteomes" id="UP000008281"/>
    </source>
</evidence>
<evidence type="ECO:0000256" key="2">
    <source>
        <dbReference type="SAM" id="SignalP"/>
    </source>
</evidence>
<dbReference type="AlphaFoldDB" id="E3LFM5"/>
<feature type="compositionally biased region" description="Low complexity" evidence="1">
    <location>
        <begin position="204"/>
        <end position="226"/>
    </location>
</feature>
<reference evidence="3" key="1">
    <citation type="submission" date="2007-07" db="EMBL/GenBank/DDBJ databases">
        <title>PCAP assembly of the Caenorhabditis remanei genome.</title>
        <authorList>
            <consortium name="The Caenorhabditis remanei Sequencing Consortium"/>
            <person name="Wilson R.K."/>
        </authorList>
    </citation>
    <scope>NUCLEOTIDE SEQUENCE [LARGE SCALE GENOMIC DNA]</scope>
    <source>
        <strain evidence="3">PB4641</strain>
    </source>
</reference>
<evidence type="ECO:0000256" key="1">
    <source>
        <dbReference type="SAM" id="MobiDB-lite"/>
    </source>
</evidence>
<protein>
    <submittedName>
        <fullName evidence="3">Uncharacterized protein</fullName>
    </submittedName>
</protein>
<gene>
    <name evidence="3" type="ORF">CRE_02203</name>
</gene>
<dbReference type="HOGENOM" id="CLU_097289_0_0_1"/>
<dbReference type="OMA" id="NDTGACA"/>
<keyword evidence="2" id="KW-0732">Signal</keyword>
<proteinExistence type="predicted"/>
<sequence length="226" mass="23324">MQLLFLLFVPVVVIGFDSSFNYGCQNGKCTFQLVVPKVNSGGKYISSKDFYFQEVAQFIDEETLSADVQTIASSITALNSTITSFSDSGSANFTSKFDDSYAPVFAQAQLLNGSVNVAAQNTSDLLASSNNANTTATLLYNSIDCFKQNNASSYTCFSPPVVPSTTQSAPSTTGNPSTDDVSTVSGGSTDAPISTVSFTGSTLPAGSTGADGTSSSAAPSPSVMST</sequence>
<feature type="region of interest" description="Disordered" evidence="1">
    <location>
        <begin position="160"/>
        <end position="226"/>
    </location>
</feature>
<dbReference type="EMBL" id="DS268408">
    <property type="protein sequence ID" value="EFO86101.1"/>
    <property type="molecule type" value="Genomic_DNA"/>
</dbReference>
<dbReference type="OrthoDB" id="5865544at2759"/>
<feature type="compositionally biased region" description="Polar residues" evidence="1">
    <location>
        <begin position="163"/>
        <end position="202"/>
    </location>
</feature>
<feature type="signal peptide" evidence="2">
    <location>
        <begin position="1"/>
        <end position="15"/>
    </location>
</feature>